<dbReference type="PROSITE" id="PS00982">
    <property type="entry name" value="PHYTOENE_DH"/>
    <property type="match status" value="1"/>
</dbReference>
<dbReference type="InterPro" id="IPR002937">
    <property type="entry name" value="Amino_oxidase"/>
</dbReference>
<feature type="domain" description="Amine oxidase" evidence="6">
    <location>
        <begin position="24"/>
        <end position="297"/>
    </location>
</feature>
<name>C8RYP9_9RHOB</name>
<dbReference type="InterPro" id="IPR008150">
    <property type="entry name" value="Phytoene_DH_bac_CS"/>
</dbReference>
<dbReference type="AlphaFoldDB" id="C8RYP9"/>
<organism evidence="7 8">
    <name type="scientific">Rhodobacter ferrooxidans</name>
    <dbReference type="NCBI Taxonomy" id="371731"/>
    <lineage>
        <taxon>Bacteria</taxon>
        <taxon>Pseudomonadati</taxon>
        <taxon>Pseudomonadota</taxon>
        <taxon>Alphaproteobacteria</taxon>
        <taxon>Rhodobacterales</taxon>
        <taxon>Rhodobacter group</taxon>
        <taxon>Rhodobacter</taxon>
    </lineage>
</organism>
<dbReference type="RefSeq" id="WP_008028552.1">
    <property type="nucleotide sequence ID" value="NZ_ACYY01000004.1"/>
</dbReference>
<evidence type="ECO:0000256" key="1">
    <source>
        <dbReference type="ARBA" id="ARBA00004829"/>
    </source>
</evidence>
<evidence type="ECO:0000256" key="3">
    <source>
        <dbReference type="ARBA" id="ARBA00022746"/>
    </source>
</evidence>
<gene>
    <name evidence="7" type="ORF">Rsw2DRAFT_0927</name>
</gene>
<dbReference type="Gene3D" id="3.50.50.60">
    <property type="entry name" value="FAD/NAD(P)-binding domain"/>
    <property type="match status" value="2"/>
</dbReference>
<comment type="caution">
    <text evidence="7">The sequence shown here is derived from an EMBL/GenBank/DDBJ whole genome shotgun (WGS) entry which is preliminary data.</text>
</comment>
<dbReference type="PRINTS" id="PR00420">
    <property type="entry name" value="RNGMNOXGNASE"/>
</dbReference>
<reference evidence="7 8" key="1">
    <citation type="submission" date="2009-08" db="EMBL/GenBank/DDBJ databases">
        <title>The draft genome of Rhodobacter sp. SW2.</title>
        <authorList>
            <consortium name="US DOE Joint Genome Institute (JGI-PGF)"/>
            <person name="Lucas S."/>
            <person name="Copeland A."/>
            <person name="Lapidus A."/>
            <person name="Glavina del Rio T."/>
            <person name="Tice H."/>
            <person name="Bruce D."/>
            <person name="Goodwin L."/>
            <person name="Pitluck S."/>
            <person name="Larimer F."/>
            <person name="Land M.L."/>
            <person name="Hauser L."/>
            <person name="Emerson D."/>
        </authorList>
    </citation>
    <scope>NUCLEOTIDE SEQUENCE [LARGE SCALE GENOMIC DNA]</scope>
    <source>
        <strain evidence="7 8">SW2</strain>
    </source>
</reference>
<evidence type="ECO:0000256" key="4">
    <source>
        <dbReference type="ARBA" id="ARBA00023002"/>
    </source>
</evidence>
<dbReference type="Pfam" id="PF01593">
    <property type="entry name" value="Amino_oxidase"/>
    <property type="match status" value="1"/>
</dbReference>
<dbReference type="PANTHER" id="PTHR43734">
    <property type="entry name" value="PHYTOENE DESATURASE"/>
    <property type="match status" value="1"/>
</dbReference>
<dbReference type="Proteomes" id="UP000010121">
    <property type="component" value="Unassembled WGS sequence"/>
</dbReference>
<evidence type="ECO:0000259" key="6">
    <source>
        <dbReference type="Pfam" id="PF01593"/>
    </source>
</evidence>
<dbReference type="NCBIfam" id="NF045637">
    <property type="entry name" value="carotdesatCrtDProt"/>
    <property type="match status" value="1"/>
</dbReference>
<proteinExistence type="inferred from homology"/>
<dbReference type="InterPro" id="IPR054841">
    <property type="entry name" value="carotdesatCrtD"/>
</dbReference>
<dbReference type="OrthoDB" id="9774675at2"/>
<dbReference type="PANTHER" id="PTHR43734:SF7">
    <property type="entry name" value="4,4'-DIAPONEUROSPORENE OXYGENASE"/>
    <property type="match status" value="1"/>
</dbReference>
<dbReference type="STRING" id="371731.Rsw2DRAFT_0927"/>
<keyword evidence="3 5" id="KW-0125">Carotenoid biosynthesis</keyword>
<protein>
    <submittedName>
        <fullName evidence="7">Phytoene desaturase</fullName>
    </submittedName>
</protein>
<evidence type="ECO:0000256" key="2">
    <source>
        <dbReference type="ARBA" id="ARBA00006046"/>
    </source>
</evidence>
<dbReference type="GO" id="GO:0016117">
    <property type="term" value="P:carotenoid biosynthetic process"/>
    <property type="evidence" value="ECO:0007669"/>
    <property type="project" value="UniProtKB-KW"/>
</dbReference>
<sequence>MEQRQNGRAADRVANRVVVIGAGIGGLCAAVRLAHAGMDVTVVEAWKRPGGKMRVIDSVAGPVDAGPTVLTMRSVFDAVFAAAGARLEDHLTLIPQPILARHWWPDGSTLDLHADAQACADAVGRFAGKRSYNQFRTFQAQTARLYAAFDEPMMQAARPRLGAIAAAALRSPRIWPDLIPGMTLARSLTRQFSDPRLRQLFGRYATYVGGSPYRSPAVLGLVWQAEARGVWAVKGGMHQLALALEALARKGGAQFRYGVAVDRIVPQWGRVADVGLADGTTLPADHVVFNGDPAALTAGLLGGAARSALPLSASQPRSLAAWVWAFAAQPSGPEMIHHNVFFGSDPRREFPPISAGRMPEDPTLYICAQDRAAGTPAPGPERFEIIMNAPSTATLVSQPHEDQTCRDLTFQRLSSFGLTFDPQPEVTSLTQPSGFAKMFPASMGALYGRSPEAALAALQRPVARTALKGLYIAGGGAHPGAGVPMAALSGRHAAEAILQDRALPST</sequence>
<keyword evidence="8" id="KW-1185">Reference proteome</keyword>
<dbReference type="NCBIfam" id="TIGR02734">
    <property type="entry name" value="crtI_fam"/>
    <property type="match status" value="1"/>
</dbReference>
<dbReference type="SUPFAM" id="SSF51905">
    <property type="entry name" value="FAD/NAD(P)-binding domain"/>
    <property type="match status" value="1"/>
</dbReference>
<dbReference type="eggNOG" id="COG1233">
    <property type="taxonomic scope" value="Bacteria"/>
</dbReference>
<evidence type="ECO:0000256" key="5">
    <source>
        <dbReference type="RuleBase" id="RU362075"/>
    </source>
</evidence>
<accession>C8RYP9</accession>
<comment type="similarity">
    <text evidence="2 5">Belongs to the carotenoid/retinoid oxidoreductase family.</text>
</comment>
<dbReference type="EMBL" id="ACYY01000004">
    <property type="protein sequence ID" value="EEW26237.1"/>
    <property type="molecule type" value="Genomic_DNA"/>
</dbReference>
<dbReference type="InterPro" id="IPR036188">
    <property type="entry name" value="FAD/NAD-bd_sf"/>
</dbReference>
<keyword evidence="4 5" id="KW-0560">Oxidoreductase</keyword>
<evidence type="ECO:0000313" key="8">
    <source>
        <dbReference type="Proteomes" id="UP000010121"/>
    </source>
</evidence>
<dbReference type="GO" id="GO:0016627">
    <property type="term" value="F:oxidoreductase activity, acting on the CH-CH group of donors"/>
    <property type="evidence" value="ECO:0007669"/>
    <property type="project" value="UniProtKB-ARBA"/>
</dbReference>
<evidence type="ECO:0000313" key="7">
    <source>
        <dbReference type="EMBL" id="EEW26237.1"/>
    </source>
</evidence>
<dbReference type="InterPro" id="IPR014105">
    <property type="entry name" value="Carotenoid/retinoid_OxRdtase"/>
</dbReference>
<comment type="pathway">
    <text evidence="1 5">Carotenoid biosynthesis.</text>
</comment>